<dbReference type="EMBL" id="CP021455">
    <property type="protein sequence ID" value="ARU04605.1"/>
    <property type="molecule type" value="Genomic_DNA"/>
</dbReference>
<name>A0A1Y0ELS1_9BURK</name>
<evidence type="ECO:0000256" key="2">
    <source>
        <dbReference type="ARBA" id="ARBA00009810"/>
    </source>
</evidence>
<dbReference type="InterPro" id="IPR037066">
    <property type="entry name" value="Plug_dom_sf"/>
</dbReference>
<dbReference type="GO" id="GO:0009279">
    <property type="term" value="C:cell outer membrane"/>
    <property type="evidence" value="ECO:0007669"/>
    <property type="project" value="UniProtKB-SubCell"/>
</dbReference>
<dbReference type="OrthoDB" id="174652at2"/>
<feature type="region of interest" description="Disordered" evidence="17">
    <location>
        <begin position="687"/>
        <end position="707"/>
    </location>
</feature>
<dbReference type="InterPro" id="IPR036942">
    <property type="entry name" value="Beta-barrel_TonB_sf"/>
</dbReference>
<evidence type="ECO:0000256" key="1">
    <source>
        <dbReference type="ARBA" id="ARBA00004571"/>
    </source>
</evidence>
<evidence type="ECO:0000256" key="12">
    <source>
        <dbReference type="ARBA" id="ARBA00023170"/>
    </source>
</evidence>
<dbReference type="InterPro" id="IPR011662">
    <property type="entry name" value="Secretin/TonB_short_N"/>
</dbReference>
<evidence type="ECO:0000256" key="9">
    <source>
        <dbReference type="ARBA" id="ARBA00023065"/>
    </source>
</evidence>
<dbReference type="Gene3D" id="3.55.50.30">
    <property type="match status" value="1"/>
</dbReference>
<dbReference type="KEGG" id="cser:CCO03_07905"/>
<keyword evidence="8" id="KW-0408">Iron</keyword>
<comment type="subcellular location">
    <subcellularLocation>
        <location evidence="1 14">Cell outer membrane</location>
        <topology evidence="1 14">Multi-pass membrane protein</topology>
    </subcellularLocation>
</comment>
<protein>
    <recommendedName>
        <fullName evidence="18">Secretin/TonB short N-terminal domain-containing protein</fullName>
    </recommendedName>
</protein>
<keyword evidence="3 14" id="KW-0813">Transport</keyword>
<evidence type="ECO:0000256" key="4">
    <source>
        <dbReference type="ARBA" id="ARBA00022452"/>
    </source>
</evidence>
<evidence type="ECO:0000259" key="18">
    <source>
        <dbReference type="SMART" id="SM00965"/>
    </source>
</evidence>
<evidence type="ECO:0000256" key="10">
    <source>
        <dbReference type="ARBA" id="ARBA00023077"/>
    </source>
</evidence>
<keyword evidence="10 16" id="KW-0798">TonB box</keyword>
<dbReference type="GO" id="GO:0015891">
    <property type="term" value="P:siderophore transport"/>
    <property type="evidence" value="ECO:0007669"/>
    <property type="project" value="InterPro"/>
</dbReference>
<dbReference type="Pfam" id="PF07715">
    <property type="entry name" value="Plug"/>
    <property type="match status" value="1"/>
</dbReference>
<keyword evidence="9" id="KW-0406">Ion transport</keyword>
<dbReference type="Pfam" id="PF00593">
    <property type="entry name" value="TonB_dep_Rec_b-barrel"/>
    <property type="match status" value="1"/>
</dbReference>
<dbReference type="InterPro" id="IPR012910">
    <property type="entry name" value="Plug_dom"/>
</dbReference>
<dbReference type="CDD" id="cd01347">
    <property type="entry name" value="ligand_gated_channel"/>
    <property type="match status" value="1"/>
</dbReference>
<dbReference type="NCBIfam" id="TIGR01783">
    <property type="entry name" value="TonB-siderophor"/>
    <property type="match status" value="1"/>
</dbReference>
<keyword evidence="7" id="KW-0732">Signal</keyword>
<evidence type="ECO:0000256" key="7">
    <source>
        <dbReference type="ARBA" id="ARBA00022729"/>
    </source>
</evidence>
<keyword evidence="13 14" id="KW-0998">Cell outer membrane</keyword>
<dbReference type="RefSeq" id="WP_087279507.1">
    <property type="nucleotide sequence ID" value="NZ_CP021455.1"/>
</dbReference>
<evidence type="ECO:0000313" key="19">
    <source>
        <dbReference type="EMBL" id="ARU04605.1"/>
    </source>
</evidence>
<evidence type="ECO:0000256" key="17">
    <source>
        <dbReference type="SAM" id="MobiDB-lite"/>
    </source>
</evidence>
<dbReference type="Gene3D" id="2.40.170.20">
    <property type="entry name" value="TonB-dependent receptor, beta-barrel domain"/>
    <property type="match status" value="1"/>
</dbReference>
<keyword evidence="20" id="KW-1185">Reference proteome</keyword>
<keyword evidence="6 14" id="KW-0812">Transmembrane</keyword>
<keyword evidence="11 14" id="KW-0472">Membrane</keyword>
<dbReference type="PROSITE" id="PS01156">
    <property type="entry name" value="TONB_DEPENDENT_REC_2"/>
    <property type="match status" value="1"/>
</dbReference>
<gene>
    <name evidence="19" type="ORF">CCO03_07905</name>
</gene>
<dbReference type="GO" id="GO:0038023">
    <property type="term" value="F:signaling receptor activity"/>
    <property type="evidence" value="ECO:0007669"/>
    <property type="project" value="InterPro"/>
</dbReference>
<dbReference type="FunFam" id="2.170.130.10:FF:000010">
    <property type="entry name" value="Ferripyoverdine receptor"/>
    <property type="match status" value="1"/>
</dbReference>
<feature type="domain" description="Secretin/TonB short N-terminal" evidence="18">
    <location>
        <begin position="87"/>
        <end position="138"/>
    </location>
</feature>
<dbReference type="Proteomes" id="UP000196138">
    <property type="component" value="Chromosome"/>
</dbReference>
<evidence type="ECO:0000256" key="11">
    <source>
        <dbReference type="ARBA" id="ARBA00023136"/>
    </source>
</evidence>
<evidence type="ECO:0000256" key="16">
    <source>
        <dbReference type="RuleBase" id="RU003357"/>
    </source>
</evidence>
<accession>A0A1Y0ELS1</accession>
<dbReference type="SMART" id="SM00965">
    <property type="entry name" value="STN"/>
    <property type="match status" value="1"/>
</dbReference>
<dbReference type="InterPro" id="IPR010917">
    <property type="entry name" value="TonB_rcpt_CS"/>
</dbReference>
<comment type="similarity">
    <text evidence="2 14 16">Belongs to the TonB-dependent receptor family.</text>
</comment>
<dbReference type="InterPro" id="IPR039426">
    <property type="entry name" value="TonB-dep_rcpt-like"/>
</dbReference>
<keyword evidence="12" id="KW-0675">Receptor</keyword>
<dbReference type="SUPFAM" id="SSF56935">
    <property type="entry name" value="Porins"/>
    <property type="match status" value="1"/>
</dbReference>
<sequence length="886" mass="96938">MATRHSPARAGHRRPHAVAQPLFAHSHTAAAVRLVLLTGLTAGLLSLSIPPAHAQSAAQPGAVRHSYNVPAGTLGQALNAFAGAAGVELTVDASVLQGLRSPGLSGSYTVSEGFAELLRGQDLQAVRAANGSYTLSRVPQHPSQASPAGGAAADTLPVVTVSAQADRSSPVSEGTRSYGIRATSTASKLDLSLRETPQSVTVITRQRLDDMGAQNLHEVMGDVTGVVVSVTDSERVNYVSRGYSISTYQVDGVNVNYANGYTRLATDPALYDRIEVLRGAAGQTIGAGDPSGTLNQVRKMPTYTFAGSAGVTLGSWNNRRGEIDLSGPLAFDGKIRGRVVAVKQKADSFRDWYTTDKQVFYGVLQADLGERTTVTAGYTHQDPDNAGASWGTVHYWLSDGSLANVPRSFNPAARWSRWNLKEQQSFLRVDHQFSDDWGLRLSYTDDKQKGYGMRWFGGAGYFPNADGTGKSAWYGGGDHHADGATWDLDLKGRFKLLGREHQVNFGYHHQTYTQHSLAGTDVLPADFFTDIPDWRNWDGIVPEYTRNYLGYDSSRTKGKQSAFYVSSRLAITDPLSMVVGARLSDWSQDAWTYVNATGQYNRTGYRNKNVVTPYLSMLYDVNRNLTAYASYTDVFKPQNYRDFNGNYLDPVNGKHYELGLKGEFFDKALNASVAVFRSIKDNEAEIDDSGALQPGTFDPANPPAGYNNGGYRVIPGTEEAAYRSTGKGNRMQGIELEVQGAVNRDWNLAAGFTHVQMKNKDGQAINPHLPRNTLRLRTTYRLPGDWSRLTLGGGLSWQSMTYANVNGVPTGQTGADGRAITESRRIVQNAFWLLNLSAHYQFSQNLSASLNINNVLDKKYYSRVGFYSGVTWGTPRDIRFNLRYTF</sequence>
<evidence type="ECO:0000256" key="6">
    <source>
        <dbReference type="ARBA" id="ARBA00022692"/>
    </source>
</evidence>
<evidence type="ECO:0000256" key="5">
    <source>
        <dbReference type="ARBA" id="ARBA00022496"/>
    </source>
</evidence>
<evidence type="ECO:0000256" key="14">
    <source>
        <dbReference type="PROSITE-ProRule" id="PRU01360"/>
    </source>
</evidence>
<evidence type="ECO:0000256" key="13">
    <source>
        <dbReference type="ARBA" id="ARBA00023237"/>
    </source>
</evidence>
<evidence type="ECO:0000256" key="3">
    <source>
        <dbReference type="ARBA" id="ARBA00022448"/>
    </source>
</evidence>
<evidence type="ECO:0000256" key="8">
    <source>
        <dbReference type="ARBA" id="ARBA00023004"/>
    </source>
</evidence>
<feature type="short sequence motif" description="TonB C-terminal box" evidence="15">
    <location>
        <begin position="869"/>
        <end position="886"/>
    </location>
</feature>
<dbReference type="InterPro" id="IPR010105">
    <property type="entry name" value="TonB_sidphr_rcpt"/>
</dbReference>
<organism evidence="19 20">
    <name type="scientific">Comamonas serinivorans</name>
    <dbReference type="NCBI Taxonomy" id="1082851"/>
    <lineage>
        <taxon>Bacteria</taxon>
        <taxon>Pseudomonadati</taxon>
        <taxon>Pseudomonadota</taxon>
        <taxon>Betaproteobacteria</taxon>
        <taxon>Burkholderiales</taxon>
        <taxon>Comamonadaceae</taxon>
        <taxon>Comamonas</taxon>
    </lineage>
</organism>
<dbReference type="GO" id="GO:0015344">
    <property type="term" value="F:siderophore uptake transmembrane transporter activity"/>
    <property type="evidence" value="ECO:0007669"/>
    <property type="project" value="TreeGrafter"/>
</dbReference>
<dbReference type="Gene3D" id="2.170.130.10">
    <property type="entry name" value="TonB-dependent receptor, plug domain"/>
    <property type="match status" value="1"/>
</dbReference>
<dbReference type="PANTHER" id="PTHR32552">
    <property type="entry name" value="FERRICHROME IRON RECEPTOR-RELATED"/>
    <property type="match status" value="1"/>
</dbReference>
<evidence type="ECO:0000313" key="20">
    <source>
        <dbReference type="Proteomes" id="UP000196138"/>
    </source>
</evidence>
<dbReference type="PROSITE" id="PS52016">
    <property type="entry name" value="TONB_DEPENDENT_REC_3"/>
    <property type="match status" value="1"/>
</dbReference>
<dbReference type="Pfam" id="PF07660">
    <property type="entry name" value="STN"/>
    <property type="match status" value="1"/>
</dbReference>
<keyword evidence="5" id="KW-0410">Iron transport</keyword>
<keyword evidence="4 14" id="KW-1134">Transmembrane beta strand</keyword>
<dbReference type="AlphaFoldDB" id="A0A1Y0ELS1"/>
<dbReference type="PANTHER" id="PTHR32552:SF74">
    <property type="entry name" value="HYDROXAMATE SIDEROPHORE RECEPTOR FHUE"/>
    <property type="match status" value="1"/>
</dbReference>
<reference evidence="19 20" key="1">
    <citation type="submission" date="2017-05" db="EMBL/GenBank/DDBJ databases">
        <authorList>
            <person name="Song R."/>
            <person name="Chenine A.L."/>
            <person name="Ruprecht R.M."/>
        </authorList>
    </citation>
    <scope>NUCLEOTIDE SEQUENCE [LARGE SCALE GENOMIC DNA]</scope>
    <source>
        <strain evidence="19 20">DSM 26136</strain>
    </source>
</reference>
<dbReference type="InterPro" id="IPR000531">
    <property type="entry name" value="Beta-barrel_TonB"/>
</dbReference>
<proteinExistence type="inferred from homology"/>
<evidence type="ECO:0000256" key="15">
    <source>
        <dbReference type="PROSITE-ProRule" id="PRU10144"/>
    </source>
</evidence>